<evidence type="ECO:0000313" key="2">
    <source>
        <dbReference type="Proteomes" id="UP000827092"/>
    </source>
</evidence>
<keyword evidence="2" id="KW-1185">Reference proteome</keyword>
<name>A0AAV6UG79_9ARAC</name>
<gene>
    <name evidence="1" type="ORF">JTE90_005650</name>
</gene>
<dbReference type="Proteomes" id="UP000827092">
    <property type="component" value="Unassembled WGS sequence"/>
</dbReference>
<protein>
    <recommendedName>
        <fullName evidence="3">Secreted protein</fullName>
    </recommendedName>
</protein>
<evidence type="ECO:0008006" key="3">
    <source>
        <dbReference type="Google" id="ProtNLM"/>
    </source>
</evidence>
<dbReference type="AlphaFoldDB" id="A0AAV6UG79"/>
<evidence type="ECO:0000313" key="1">
    <source>
        <dbReference type="EMBL" id="KAG8183199.1"/>
    </source>
</evidence>
<sequence>MYERVGYKQQCVILFHVVFFFLTRTPVLAEVKSVSSQRLARQVVLESSSTSAKDKINVFVVDSWNILRAVLFSD</sequence>
<reference evidence="1 2" key="1">
    <citation type="journal article" date="2022" name="Nat. Ecol. Evol.">
        <title>A masculinizing supergene underlies an exaggerated male reproductive morph in a spider.</title>
        <authorList>
            <person name="Hendrickx F."/>
            <person name="De Corte Z."/>
            <person name="Sonet G."/>
            <person name="Van Belleghem S.M."/>
            <person name="Kostlbacher S."/>
            <person name="Vangestel C."/>
        </authorList>
    </citation>
    <scope>NUCLEOTIDE SEQUENCE [LARGE SCALE GENOMIC DNA]</scope>
    <source>
        <strain evidence="1">W744_W776</strain>
    </source>
</reference>
<comment type="caution">
    <text evidence="1">The sequence shown here is derived from an EMBL/GenBank/DDBJ whole genome shotgun (WGS) entry which is preliminary data.</text>
</comment>
<proteinExistence type="predicted"/>
<organism evidence="1 2">
    <name type="scientific">Oedothorax gibbosus</name>
    <dbReference type="NCBI Taxonomy" id="931172"/>
    <lineage>
        <taxon>Eukaryota</taxon>
        <taxon>Metazoa</taxon>
        <taxon>Ecdysozoa</taxon>
        <taxon>Arthropoda</taxon>
        <taxon>Chelicerata</taxon>
        <taxon>Arachnida</taxon>
        <taxon>Araneae</taxon>
        <taxon>Araneomorphae</taxon>
        <taxon>Entelegynae</taxon>
        <taxon>Araneoidea</taxon>
        <taxon>Linyphiidae</taxon>
        <taxon>Erigoninae</taxon>
        <taxon>Oedothorax</taxon>
    </lineage>
</organism>
<dbReference type="EMBL" id="JAFNEN010000427">
    <property type="protein sequence ID" value="KAG8183199.1"/>
    <property type="molecule type" value="Genomic_DNA"/>
</dbReference>
<accession>A0AAV6UG79</accession>